<evidence type="ECO:0000259" key="3">
    <source>
        <dbReference type="PROSITE" id="PS51767"/>
    </source>
</evidence>
<dbReference type="STRING" id="28573.A0A0U1M0B4"/>
<keyword evidence="5" id="KW-1185">Reference proteome</keyword>
<name>A0A0U1M0B4_TALIS</name>
<dbReference type="InterPro" id="IPR033121">
    <property type="entry name" value="PEPTIDASE_A1"/>
</dbReference>
<dbReference type="CDD" id="cd05471">
    <property type="entry name" value="pepsin_like"/>
    <property type="match status" value="1"/>
</dbReference>
<dbReference type="InterPro" id="IPR034164">
    <property type="entry name" value="Pepsin-like_dom"/>
</dbReference>
<dbReference type="InterPro" id="IPR021109">
    <property type="entry name" value="Peptidase_aspartic_dom_sf"/>
</dbReference>
<gene>
    <name evidence="4" type="ORF">PISL3812_06023</name>
</gene>
<dbReference type="AlphaFoldDB" id="A0A0U1M0B4"/>
<sequence>MDSTTDWFGDDGQWGAVYIAVGDDPQAFVVLPNTAGVDILAVDGSGCDDVDTSDCSSQRGGLFESDNSTTWKPYGFREASFNGIGLATLYADYGSDYVTFNFNVDEDTGPSNISSSVGTFNSTVSWIGSFGLGLYRSELSNLSLPTFMESIWDNRSAAPSCSYGYTAGAYYRLKGVPASLTIGGFDQLRFEPNPVSFNLSFQGWPVVSLSSIEVLSIDKDDNSTTISLLEASIDSYFTLDSSTSYIWLPGATCDEFSQALNLTYNETLALYTYPDGVHDYLASSNVSFTFAITDTSTSLDSVNITLPFSALDQYITYPYPNFYPPEISQSLPYFPIRRASSSNEYRIGRVFFQEAYLVVDYERNNFSVYQATFDDSVITDTNIIIIEPPPGSLYPGENSTEGLSQGSRAGIVVGSLVGFMLIIALIWWFFLRNRYQLSVRRREPKPKDSKDDISANQGLSIVPRRWLNWRHRTHIELEGDNTQPSELPATRFVHELPGSIPGTTDQHPSTPVPKQNLRRSAISTAASSTVSLSSAARMSESSDGSFDEEELVSPRPNSRPSSIAKHHFPTTNETAETNHGNEDENNNGSETESKADQRTRTQPGEIVLGPSASTYTSKRRSDDQFSS</sequence>
<evidence type="ECO:0000313" key="5">
    <source>
        <dbReference type="Proteomes" id="UP000054383"/>
    </source>
</evidence>
<feature type="compositionally biased region" description="Polar residues" evidence="1">
    <location>
        <begin position="569"/>
        <end position="578"/>
    </location>
</feature>
<keyword evidence="2" id="KW-0812">Transmembrane</keyword>
<proteinExistence type="predicted"/>
<feature type="transmembrane region" description="Helical" evidence="2">
    <location>
        <begin position="409"/>
        <end position="431"/>
    </location>
</feature>
<dbReference type="PROSITE" id="PS51767">
    <property type="entry name" value="PEPTIDASE_A1"/>
    <property type="match status" value="1"/>
</dbReference>
<dbReference type="OMA" id="MRCRKER"/>
<feature type="region of interest" description="Disordered" evidence="1">
    <location>
        <begin position="495"/>
        <end position="627"/>
    </location>
</feature>
<organism evidence="4 5">
    <name type="scientific">Talaromyces islandicus</name>
    <name type="common">Penicillium islandicum</name>
    <dbReference type="NCBI Taxonomy" id="28573"/>
    <lineage>
        <taxon>Eukaryota</taxon>
        <taxon>Fungi</taxon>
        <taxon>Dikarya</taxon>
        <taxon>Ascomycota</taxon>
        <taxon>Pezizomycotina</taxon>
        <taxon>Eurotiomycetes</taxon>
        <taxon>Eurotiomycetidae</taxon>
        <taxon>Eurotiales</taxon>
        <taxon>Trichocomaceae</taxon>
        <taxon>Talaromyces</taxon>
        <taxon>Talaromyces sect. Islandici</taxon>
    </lineage>
</organism>
<dbReference type="EMBL" id="CVMT01000005">
    <property type="protein sequence ID" value="CRG88988.1"/>
    <property type="molecule type" value="Genomic_DNA"/>
</dbReference>
<dbReference type="Pfam" id="PF00026">
    <property type="entry name" value="Asp"/>
    <property type="match status" value="1"/>
</dbReference>
<dbReference type="Proteomes" id="UP000054383">
    <property type="component" value="Unassembled WGS sequence"/>
</dbReference>
<evidence type="ECO:0000313" key="4">
    <source>
        <dbReference type="EMBL" id="CRG88988.1"/>
    </source>
</evidence>
<feature type="domain" description="Peptidase A1" evidence="3">
    <location>
        <begin position="15"/>
        <end position="369"/>
    </location>
</feature>
<feature type="compositionally biased region" description="Polar residues" evidence="1">
    <location>
        <begin position="501"/>
        <end position="513"/>
    </location>
</feature>
<reference evidence="4 5" key="1">
    <citation type="submission" date="2015-04" db="EMBL/GenBank/DDBJ databases">
        <authorList>
            <person name="Syromyatnikov M.Y."/>
            <person name="Popov V.N."/>
        </authorList>
    </citation>
    <scope>NUCLEOTIDE SEQUENCE [LARGE SCALE GENOMIC DNA]</scope>
    <source>
        <strain evidence="4">WF-38-12</strain>
    </source>
</reference>
<dbReference type="Gene3D" id="2.40.70.10">
    <property type="entry name" value="Acid Proteases"/>
    <property type="match status" value="2"/>
</dbReference>
<dbReference type="OrthoDB" id="4074350at2759"/>
<accession>A0A0U1M0B4</accession>
<protein>
    <recommendedName>
        <fullName evidence="3">Peptidase A1 domain-containing protein</fullName>
    </recommendedName>
</protein>
<dbReference type="SUPFAM" id="SSF50630">
    <property type="entry name" value="Acid proteases"/>
    <property type="match status" value="1"/>
</dbReference>
<feature type="compositionally biased region" description="Low complexity" evidence="1">
    <location>
        <begin position="518"/>
        <end position="544"/>
    </location>
</feature>
<evidence type="ECO:0000256" key="2">
    <source>
        <dbReference type="SAM" id="Phobius"/>
    </source>
</evidence>
<evidence type="ECO:0000256" key="1">
    <source>
        <dbReference type="SAM" id="MobiDB-lite"/>
    </source>
</evidence>
<keyword evidence="2" id="KW-0472">Membrane</keyword>
<keyword evidence="2" id="KW-1133">Transmembrane helix</keyword>